<gene>
    <name evidence="2" type="ORF">I596_381</name>
</gene>
<dbReference type="Proteomes" id="UP000076830">
    <property type="component" value="Chromosome"/>
</dbReference>
<evidence type="ECO:0000313" key="2">
    <source>
        <dbReference type="EMBL" id="ANB16418.1"/>
    </source>
</evidence>
<dbReference type="KEGG" id="dko:I596_381"/>
<dbReference type="STRING" id="1300342.I596_381"/>
<dbReference type="OrthoDB" id="5791889at2"/>
<feature type="signal peptide" evidence="1">
    <location>
        <begin position="1"/>
        <end position="20"/>
    </location>
</feature>
<evidence type="ECO:0000256" key="1">
    <source>
        <dbReference type="SAM" id="SignalP"/>
    </source>
</evidence>
<dbReference type="AlphaFoldDB" id="A0A167GCU6"/>
<name>A0A167GCU6_9GAMM</name>
<keyword evidence="1" id="KW-0732">Signal</keyword>
<dbReference type="SUPFAM" id="SSF69304">
    <property type="entry name" value="Tricorn protease N-terminal domain"/>
    <property type="match status" value="1"/>
</dbReference>
<evidence type="ECO:0008006" key="4">
    <source>
        <dbReference type="Google" id="ProtNLM"/>
    </source>
</evidence>
<organism evidence="2 3">
    <name type="scientific">Dokdonella koreensis DS-123</name>
    <dbReference type="NCBI Taxonomy" id="1300342"/>
    <lineage>
        <taxon>Bacteria</taxon>
        <taxon>Pseudomonadati</taxon>
        <taxon>Pseudomonadota</taxon>
        <taxon>Gammaproteobacteria</taxon>
        <taxon>Lysobacterales</taxon>
        <taxon>Rhodanobacteraceae</taxon>
        <taxon>Dokdonella</taxon>
    </lineage>
</organism>
<accession>A0A167GCU6</accession>
<sequence length="345" mass="35526">MRKGLAGLLGALLPMAAAHAGFTPLGLPGSQVVALSRDGCFAAGSLVSGPAGGFRWSAAGGVELLREAVTVRGLSASGRYVSGSVFDEQARQVAGYWDADGRLHRLGGLADWAAIGQVSEAFGISDEPRVVGNARRRAEGPAAFVWSPAEGLRELPVPARGAATHAVGLGDGGRVYGWMQTPQGASGVLWQDGRTQILAGAAGEVLGADHRGQILLGLATRGGSAHSVYRWRAADGARVLVEDGLQAQPMLFAASDDGRIAVGGTGTGERREAVVWIEGRSLLTLAQVLAEHAIPLPANWKPSVLTAVSGDGRRLAGWGSFDGRLDSFVVDLDAGAALQDCASRP</sequence>
<keyword evidence="3" id="KW-1185">Reference proteome</keyword>
<dbReference type="PATRIC" id="fig|1300342.3.peg.371"/>
<protein>
    <recommendedName>
        <fullName evidence="4">HAF repeat-containing protein</fullName>
    </recommendedName>
</protein>
<evidence type="ECO:0000313" key="3">
    <source>
        <dbReference type="Proteomes" id="UP000076830"/>
    </source>
</evidence>
<dbReference type="EMBL" id="CP015249">
    <property type="protein sequence ID" value="ANB16418.1"/>
    <property type="molecule type" value="Genomic_DNA"/>
</dbReference>
<feature type="chain" id="PRO_5007886763" description="HAF repeat-containing protein" evidence="1">
    <location>
        <begin position="21"/>
        <end position="345"/>
    </location>
</feature>
<proteinExistence type="predicted"/>
<reference evidence="2 3" key="1">
    <citation type="submission" date="2016-04" db="EMBL/GenBank/DDBJ databases">
        <title>Complete genome sequence of Dokdonella koreensis DS-123T.</title>
        <authorList>
            <person name="Kim J.F."/>
            <person name="Lee H."/>
            <person name="Kwak M.-J."/>
        </authorList>
    </citation>
    <scope>NUCLEOTIDE SEQUENCE [LARGE SCALE GENOMIC DNA]</scope>
    <source>
        <strain evidence="2 3">DS-123</strain>
    </source>
</reference>
<dbReference type="RefSeq" id="WP_067643305.1">
    <property type="nucleotide sequence ID" value="NZ_CP015249.1"/>
</dbReference>